<evidence type="ECO:0000256" key="1">
    <source>
        <dbReference type="SAM" id="MobiDB-lite"/>
    </source>
</evidence>
<name>D5GK67_TUBMM</name>
<dbReference type="EMBL" id="FN430337">
    <property type="protein sequence ID" value="CAZ84910.1"/>
    <property type="molecule type" value="Genomic_DNA"/>
</dbReference>
<evidence type="ECO:0000313" key="3">
    <source>
        <dbReference type="Proteomes" id="UP000006911"/>
    </source>
</evidence>
<gene>
    <name evidence="2" type="ORF">GSTUM_00009398001</name>
</gene>
<dbReference type="GeneID" id="9184303"/>
<proteinExistence type="predicted"/>
<organism evidence="2 3">
    <name type="scientific">Tuber melanosporum (strain Mel28)</name>
    <name type="common">Perigord black truffle</name>
    <dbReference type="NCBI Taxonomy" id="656061"/>
    <lineage>
        <taxon>Eukaryota</taxon>
        <taxon>Fungi</taxon>
        <taxon>Dikarya</taxon>
        <taxon>Ascomycota</taxon>
        <taxon>Pezizomycotina</taxon>
        <taxon>Pezizomycetes</taxon>
        <taxon>Pezizales</taxon>
        <taxon>Tuberaceae</taxon>
        <taxon>Tuber</taxon>
    </lineage>
</organism>
<feature type="region of interest" description="Disordered" evidence="1">
    <location>
        <begin position="40"/>
        <end position="72"/>
    </location>
</feature>
<dbReference type="AlphaFoldDB" id="D5GK67"/>
<evidence type="ECO:0000313" key="2">
    <source>
        <dbReference type="EMBL" id="CAZ84910.1"/>
    </source>
</evidence>
<dbReference type="InParanoid" id="D5GK67"/>
<protein>
    <submittedName>
        <fullName evidence="2">(Perigord truffle) hypothetical protein</fullName>
    </submittedName>
</protein>
<dbReference type="KEGG" id="tml:GSTUM_00009398001"/>
<dbReference type="Proteomes" id="UP000006911">
    <property type="component" value="Unassembled WGS sequence"/>
</dbReference>
<dbReference type="RefSeq" id="XP_002840719.1">
    <property type="nucleotide sequence ID" value="XM_002840673.1"/>
</dbReference>
<keyword evidence="3" id="KW-1185">Reference proteome</keyword>
<reference evidence="2 3" key="1">
    <citation type="journal article" date="2010" name="Nature">
        <title>Perigord black truffle genome uncovers evolutionary origins and mechanisms of symbiosis.</title>
        <authorList>
            <person name="Martin F."/>
            <person name="Kohler A."/>
            <person name="Murat C."/>
            <person name="Balestrini R."/>
            <person name="Coutinho P.M."/>
            <person name="Jaillon O."/>
            <person name="Montanini B."/>
            <person name="Morin E."/>
            <person name="Noel B."/>
            <person name="Percudani R."/>
            <person name="Porcel B."/>
            <person name="Rubini A."/>
            <person name="Amicucci A."/>
            <person name="Amselem J."/>
            <person name="Anthouard V."/>
            <person name="Arcioni S."/>
            <person name="Artiguenave F."/>
            <person name="Aury J.M."/>
            <person name="Ballario P."/>
            <person name="Bolchi A."/>
            <person name="Brenna A."/>
            <person name="Brun A."/>
            <person name="Buee M."/>
            <person name="Cantarel B."/>
            <person name="Chevalier G."/>
            <person name="Couloux A."/>
            <person name="Da Silva C."/>
            <person name="Denoeud F."/>
            <person name="Duplessis S."/>
            <person name="Ghignone S."/>
            <person name="Hilselberger B."/>
            <person name="Iotti M."/>
            <person name="Marcais B."/>
            <person name="Mello A."/>
            <person name="Miranda M."/>
            <person name="Pacioni G."/>
            <person name="Quesneville H."/>
            <person name="Riccioni C."/>
            <person name="Ruotolo R."/>
            <person name="Splivallo R."/>
            <person name="Stocchi V."/>
            <person name="Tisserant E."/>
            <person name="Viscomi A.R."/>
            <person name="Zambonelli A."/>
            <person name="Zampieri E."/>
            <person name="Henrissat B."/>
            <person name="Lebrun M.H."/>
            <person name="Paolocci F."/>
            <person name="Bonfante P."/>
            <person name="Ottonello S."/>
            <person name="Wincker P."/>
        </authorList>
    </citation>
    <scope>NUCLEOTIDE SEQUENCE [LARGE SCALE GENOMIC DNA]</scope>
    <source>
        <strain evidence="2 3">Mel28</strain>
    </source>
</reference>
<feature type="region of interest" description="Disordered" evidence="1">
    <location>
        <begin position="1"/>
        <end position="27"/>
    </location>
</feature>
<feature type="compositionally biased region" description="Basic and acidic residues" evidence="1">
    <location>
        <begin position="1"/>
        <end position="13"/>
    </location>
</feature>
<dbReference type="HOGENOM" id="CLU_2456401_0_0_1"/>
<sequence>MLEWKEGGKERTGRLNRLPGSNRGERTPVLGVERVVVVGTSGNCEPPHISRNPPGAPRHEPTKSSRPSPISSGNTRVLVWVWRPYNFHF</sequence>
<accession>D5GK67</accession>